<dbReference type="EMBL" id="BPLR01013437">
    <property type="protein sequence ID" value="GIY61185.1"/>
    <property type="molecule type" value="Genomic_DNA"/>
</dbReference>
<reference evidence="1 2" key="1">
    <citation type="submission" date="2021-06" db="EMBL/GenBank/DDBJ databases">
        <title>Caerostris extrusa draft genome.</title>
        <authorList>
            <person name="Kono N."/>
            <person name="Arakawa K."/>
        </authorList>
    </citation>
    <scope>NUCLEOTIDE SEQUENCE [LARGE SCALE GENOMIC DNA]</scope>
</reference>
<organism evidence="1 2">
    <name type="scientific">Caerostris extrusa</name>
    <name type="common">Bark spider</name>
    <name type="synonym">Caerostris bankana</name>
    <dbReference type="NCBI Taxonomy" id="172846"/>
    <lineage>
        <taxon>Eukaryota</taxon>
        <taxon>Metazoa</taxon>
        <taxon>Ecdysozoa</taxon>
        <taxon>Arthropoda</taxon>
        <taxon>Chelicerata</taxon>
        <taxon>Arachnida</taxon>
        <taxon>Araneae</taxon>
        <taxon>Araneomorphae</taxon>
        <taxon>Entelegynae</taxon>
        <taxon>Araneoidea</taxon>
        <taxon>Araneidae</taxon>
        <taxon>Caerostris</taxon>
    </lineage>
</organism>
<evidence type="ECO:0000313" key="2">
    <source>
        <dbReference type="Proteomes" id="UP001054945"/>
    </source>
</evidence>
<sequence length="120" mass="14314">MAPGRIVPAQLAESYSQGRFVESEKSCRDTDHEEKWTIFWLQNGNNFEKLVAWDSGRFLSPDFVRRSDGFIYQRRRSIWEDLWVFQNVPLSWRTTHLFIMLFFLGSTEIYSTDLIQVAWL</sequence>
<dbReference type="Proteomes" id="UP001054945">
    <property type="component" value="Unassembled WGS sequence"/>
</dbReference>
<gene>
    <name evidence="1" type="primary">AVEN_205804_1</name>
    <name evidence="1" type="ORF">CEXT_133221</name>
</gene>
<proteinExistence type="predicted"/>
<protein>
    <submittedName>
        <fullName evidence="1">Uncharacterized protein</fullName>
    </submittedName>
</protein>
<accession>A0AAV4UUU9</accession>
<name>A0AAV4UUU9_CAEEX</name>
<comment type="caution">
    <text evidence="1">The sequence shown here is derived from an EMBL/GenBank/DDBJ whole genome shotgun (WGS) entry which is preliminary data.</text>
</comment>
<dbReference type="AlphaFoldDB" id="A0AAV4UUU9"/>
<keyword evidence="2" id="KW-1185">Reference proteome</keyword>
<evidence type="ECO:0000313" key="1">
    <source>
        <dbReference type="EMBL" id="GIY61185.1"/>
    </source>
</evidence>